<reference evidence="2" key="1">
    <citation type="submission" date="2023-08" db="EMBL/GenBank/DDBJ databases">
        <title>Increased levels of nutrients transform a symbiont into a lethal pathobiont.</title>
        <authorList>
            <person name="Lachnit T."/>
            <person name="Ulrich L."/>
            <person name="Willmer F.M."/>
            <person name="Hasenbein T."/>
            <person name="Steiner L.X."/>
            <person name="Wolters M."/>
            <person name="Herbst E.M."/>
            <person name="Deines P."/>
        </authorList>
    </citation>
    <scope>NUCLEOTIDE SEQUENCE</scope>
    <source>
        <strain evidence="2">T3</strain>
    </source>
</reference>
<sequence length="284" mass="30314">MPRRFSLAIEGNSMHFDLIQTLSLAGKNSVPNDDRIGSAEQHAWVIDGATDLGEPGLMGERGGAAWLAGAAHRAFAGASGPLAELCGGVFERVATDYGRERQREPVAHWELPRASLAAVAIEGESLACGHLGDCVVIHRSASGVAFLTPEPNRDTEQAEAAALGPGTGADNVRSAHVLADRRAARERPKAVLSVDAEQARAGMHYARTPLAKGDDLLLMTDGFAALFDTYRHYDAATLVARVLESGLLPLAAELRRIELEDAACLRYPRFKASDDASVIWLRVG</sequence>
<name>A0AAU7XZE1_9PSED</name>
<dbReference type="AlphaFoldDB" id="A0AAU7XZE1"/>
<evidence type="ECO:0000259" key="1">
    <source>
        <dbReference type="Pfam" id="PF13672"/>
    </source>
</evidence>
<dbReference type="Gene3D" id="3.60.40.10">
    <property type="entry name" value="PPM-type phosphatase domain"/>
    <property type="match status" value="1"/>
</dbReference>
<evidence type="ECO:0000313" key="2">
    <source>
        <dbReference type="EMBL" id="XBY62025.1"/>
    </source>
</evidence>
<dbReference type="EMBL" id="CP158373">
    <property type="protein sequence ID" value="XBY62025.1"/>
    <property type="molecule type" value="Genomic_DNA"/>
</dbReference>
<accession>A0AAU7XZE1</accession>
<dbReference type="InterPro" id="IPR036457">
    <property type="entry name" value="PPM-type-like_dom_sf"/>
</dbReference>
<dbReference type="Pfam" id="PF13672">
    <property type="entry name" value="PP2C_2"/>
    <property type="match status" value="1"/>
</dbReference>
<dbReference type="RefSeq" id="WP_350446448.1">
    <property type="nucleotide sequence ID" value="NZ_CP158373.1"/>
</dbReference>
<proteinExistence type="predicted"/>
<dbReference type="SUPFAM" id="SSF81606">
    <property type="entry name" value="PP2C-like"/>
    <property type="match status" value="1"/>
</dbReference>
<organism evidence="2">
    <name type="scientific">Pseudomonas solani</name>
    <dbReference type="NCBI Taxonomy" id="2731552"/>
    <lineage>
        <taxon>Bacteria</taxon>
        <taxon>Pseudomonadati</taxon>
        <taxon>Pseudomonadota</taxon>
        <taxon>Gammaproteobacteria</taxon>
        <taxon>Pseudomonadales</taxon>
        <taxon>Pseudomonadaceae</taxon>
        <taxon>Pseudomonas</taxon>
    </lineage>
</organism>
<dbReference type="InterPro" id="IPR001932">
    <property type="entry name" value="PPM-type_phosphatase-like_dom"/>
</dbReference>
<feature type="domain" description="PPM-type phosphatase" evidence="1">
    <location>
        <begin position="28"/>
        <end position="242"/>
    </location>
</feature>
<gene>
    <name evidence="2" type="ORF">ABS648_18900</name>
</gene>
<protein>
    <submittedName>
        <fullName evidence="2">Protein phosphatase 2C domain-containing protein</fullName>
    </submittedName>
</protein>